<dbReference type="OrthoDB" id="9775268at2"/>
<evidence type="ECO:0000313" key="9">
    <source>
        <dbReference type="EMBL" id="RTR26496.1"/>
    </source>
</evidence>
<feature type="domain" description="Major facilitator superfamily (MFS) profile" evidence="8">
    <location>
        <begin position="157"/>
        <end position="256"/>
    </location>
</feature>
<feature type="transmembrane region" description="Helical" evidence="7">
    <location>
        <begin position="126"/>
        <end position="149"/>
    </location>
</feature>
<keyword evidence="5 7" id="KW-0472">Membrane</keyword>
<feature type="region of interest" description="Disordered" evidence="6">
    <location>
        <begin position="1"/>
        <end position="20"/>
    </location>
</feature>
<organism evidence="9 10">
    <name type="scientific">Deinococcus radiophilus</name>
    <dbReference type="NCBI Taxonomy" id="32062"/>
    <lineage>
        <taxon>Bacteria</taxon>
        <taxon>Thermotogati</taxon>
        <taxon>Deinococcota</taxon>
        <taxon>Deinococci</taxon>
        <taxon>Deinococcales</taxon>
        <taxon>Deinococcaceae</taxon>
        <taxon>Deinococcus</taxon>
    </lineage>
</organism>
<feature type="transmembrane region" description="Helical" evidence="7">
    <location>
        <begin position="221"/>
        <end position="241"/>
    </location>
</feature>
<evidence type="ECO:0000256" key="1">
    <source>
        <dbReference type="ARBA" id="ARBA00004651"/>
    </source>
</evidence>
<keyword evidence="2" id="KW-1003">Cell membrane</keyword>
<dbReference type="Pfam" id="PF07690">
    <property type="entry name" value="MFS_1"/>
    <property type="match status" value="1"/>
</dbReference>
<dbReference type="Proteomes" id="UP000277766">
    <property type="component" value="Unassembled WGS sequence"/>
</dbReference>
<evidence type="ECO:0000256" key="5">
    <source>
        <dbReference type="ARBA" id="ARBA00023136"/>
    </source>
</evidence>
<dbReference type="EMBL" id="RXPE01000015">
    <property type="protein sequence ID" value="RTR26496.1"/>
    <property type="molecule type" value="Genomic_DNA"/>
</dbReference>
<evidence type="ECO:0000256" key="3">
    <source>
        <dbReference type="ARBA" id="ARBA00022692"/>
    </source>
</evidence>
<feature type="compositionally biased region" description="Low complexity" evidence="6">
    <location>
        <begin position="7"/>
        <end position="18"/>
    </location>
</feature>
<comment type="caution">
    <text evidence="9">The sequence shown here is derived from an EMBL/GenBank/DDBJ whole genome shotgun (WGS) entry which is preliminary data.</text>
</comment>
<dbReference type="PANTHER" id="PTHR23513:SF6">
    <property type="entry name" value="MAJOR FACILITATOR SUPERFAMILY ASSOCIATED DOMAIN-CONTAINING PROTEIN"/>
    <property type="match status" value="1"/>
</dbReference>
<dbReference type="InterPro" id="IPR020846">
    <property type="entry name" value="MFS_dom"/>
</dbReference>
<reference evidence="9 10" key="1">
    <citation type="submission" date="2018-12" db="EMBL/GenBank/DDBJ databases">
        <title>Deinococcus radiophilus ATCC 27603 genome sequencing and assembly.</title>
        <authorList>
            <person name="Maclea K.S."/>
            <person name="Maynard C.R."/>
        </authorList>
    </citation>
    <scope>NUCLEOTIDE SEQUENCE [LARGE SCALE GENOMIC DNA]</scope>
    <source>
        <strain evidence="9 10">ATCC 27603</strain>
    </source>
</reference>
<dbReference type="AlphaFoldDB" id="A0A3S0KAP2"/>
<dbReference type="InterPro" id="IPR022324">
    <property type="entry name" value="Bacilysin_exporter_BacE_put"/>
</dbReference>
<evidence type="ECO:0000259" key="8">
    <source>
        <dbReference type="PROSITE" id="PS50850"/>
    </source>
</evidence>
<name>A0A3S0KAP2_9DEIO</name>
<proteinExistence type="predicted"/>
<evidence type="ECO:0000313" key="10">
    <source>
        <dbReference type="Proteomes" id="UP000277766"/>
    </source>
</evidence>
<dbReference type="SUPFAM" id="SSF103473">
    <property type="entry name" value="MFS general substrate transporter"/>
    <property type="match status" value="1"/>
</dbReference>
<feature type="transmembrane region" description="Helical" evidence="7">
    <location>
        <begin position="95"/>
        <end position="119"/>
    </location>
</feature>
<evidence type="ECO:0000256" key="2">
    <source>
        <dbReference type="ARBA" id="ARBA00022475"/>
    </source>
</evidence>
<accession>A0A3S0KAP2</accession>
<keyword evidence="4 7" id="KW-1133">Transmembrane helix</keyword>
<evidence type="ECO:0000256" key="6">
    <source>
        <dbReference type="SAM" id="MobiDB-lite"/>
    </source>
</evidence>
<feature type="transmembrane region" description="Helical" evidence="7">
    <location>
        <begin position="63"/>
        <end position="89"/>
    </location>
</feature>
<dbReference type="InterPro" id="IPR036259">
    <property type="entry name" value="MFS_trans_sf"/>
</dbReference>
<protein>
    <submittedName>
        <fullName evidence="9">MFS transporter</fullName>
    </submittedName>
</protein>
<comment type="subcellular location">
    <subcellularLocation>
        <location evidence="1">Cell membrane</location>
        <topology evidence="1">Multi-pass membrane protein</topology>
    </subcellularLocation>
</comment>
<dbReference type="PROSITE" id="PS50850">
    <property type="entry name" value="MFS"/>
    <property type="match status" value="1"/>
</dbReference>
<dbReference type="PANTHER" id="PTHR23513">
    <property type="entry name" value="INTEGRAL MEMBRANE EFFLUX PROTEIN-RELATED"/>
    <property type="match status" value="1"/>
</dbReference>
<evidence type="ECO:0000256" key="4">
    <source>
        <dbReference type="ARBA" id="ARBA00022989"/>
    </source>
</evidence>
<feature type="transmembrane region" description="Helical" evidence="7">
    <location>
        <begin position="155"/>
        <end position="171"/>
    </location>
</feature>
<dbReference type="GO" id="GO:0022857">
    <property type="term" value="F:transmembrane transporter activity"/>
    <property type="evidence" value="ECO:0007669"/>
    <property type="project" value="InterPro"/>
</dbReference>
<feature type="transmembrane region" description="Helical" evidence="7">
    <location>
        <begin position="192"/>
        <end position="215"/>
    </location>
</feature>
<dbReference type="InterPro" id="IPR011701">
    <property type="entry name" value="MFS"/>
</dbReference>
<keyword evidence="10" id="KW-1185">Reference proteome</keyword>
<dbReference type="PRINTS" id="PR01988">
    <property type="entry name" value="EXPORTERBACE"/>
</dbReference>
<sequence>MQRRQQARVQQQGSLLGSGDVGGGHVMRVAPLSFRPGLLPEAQPRFAEGMSAQFPPIWHHRSLIVWLLSVAQSRFGSALSGVALSFLVLDQTGSVGSLSLTLALAFLPTVLMPLAGVWLDRLNLRWVLMLTDLANAALQLSLGGAALLLGHLPPALIYAAALLGGLVGAWSQPAARSALPRLVPPEELTRAGGLLSSAVQVALLLGFLTGGLLVARLGAPLALLLDGLTYLFSALAVAVWVKLPEVAPAQREGAGY</sequence>
<evidence type="ECO:0000256" key="7">
    <source>
        <dbReference type="SAM" id="Phobius"/>
    </source>
</evidence>
<gene>
    <name evidence="9" type="ORF">EJ104_08050</name>
</gene>
<dbReference type="Gene3D" id="1.20.1250.20">
    <property type="entry name" value="MFS general substrate transporter like domains"/>
    <property type="match status" value="1"/>
</dbReference>
<keyword evidence="3 7" id="KW-0812">Transmembrane</keyword>
<dbReference type="GO" id="GO:0005886">
    <property type="term" value="C:plasma membrane"/>
    <property type="evidence" value="ECO:0007669"/>
    <property type="project" value="UniProtKB-SubCell"/>
</dbReference>